<organism evidence="2">
    <name type="scientific">Rhizophora mucronata</name>
    <name type="common">Asiatic mangrove</name>
    <dbReference type="NCBI Taxonomy" id="61149"/>
    <lineage>
        <taxon>Eukaryota</taxon>
        <taxon>Viridiplantae</taxon>
        <taxon>Streptophyta</taxon>
        <taxon>Embryophyta</taxon>
        <taxon>Tracheophyta</taxon>
        <taxon>Spermatophyta</taxon>
        <taxon>Magnoliopsida</taxon>
        <taxon>eudicotyledons</taxon>
        <taxon>Gunneridae</taxon>
        <taxon>Pentapetalae</taxon>
        <taxon>rosids</taxon>
        <taxon>fabids</taxon>
        <taxon>Malpighiales</taxon>
        <taxon>Rhizophoraceae</taxon>
        <taxon>Rhizophora</taxon>
    </lineage>
</organism>
<feature type="compositionally biased region" description="Basic and acidic residues" evidence="1">
    <location>
        <begin position="20"/>
        <end position="31"/>
    </location>
</feature>
<protein>
    <submittedName>
        <fullName evidence="2">Uncharacterized protein</fullName>
    </submittedName>
</protein>
<evidence type="ECO:0000313" key="2">
    <source>
        <dbReference type="EMBL" id="MBX49941.1"/>
    </source>
</evidence>
<sequence length="31" mass="3613">MKCSTTTIQLKRMPSQTAEQKARSRFEKGNR</sequence>
<name>A0A2P2P5P4_RHIMU</name>
<dbReference type="AlphaFoldDB" id="A0A2P2P5P4"/>
<feature type="compositionally biased region" description="Polar residues" evidence="1">
    <location>
        <begin position="1"/>
        <end position="19"/>
    </location>
</feature>
<feature type="region of interest" description="Disordered" evidence="1">
    <location>
        <begin position="1"/>
        <end position="31"/>
    </location>
</feature>
<reference evidence="2" key="1">
    <citation type="submission" date="2018-02" db="EMBL/GenBank/DDBJ databases">
        <title>Rhizophora mucronata_Transcriptome.</title>
        <authorList>
            <person name="Meera S.P."/>
            <person name="Sreeshan A."/>
            <person name="Augustine A."/>
        </authorList>
    </citation>
    <scope>NUCLEOTIDE SEQUENCE</scope>
    <source>
        <tissue evidence="2">Leaf</tissue>
    </source>
</reference>
<accession>A0A2P2P5P4</accession>
<dbReference type="EMBL" id="GGEC01069457">
    <property type="protein sequence ID" value="MBX49941.1"/>
    <property type="molecule type" value="Transcribed_RNA"/>
</dbReference>
<evidence type="ECO:0000256" key="1">
    <source>
        <dbReference type="SAM" id="MobiDB-lite"/>
    </source>
</evidence>
<proteinExistence type="predicted"/>